<comment type="caution">
    <text evidence="2">The sequence shown here is derived from an EMBL/GenBank/DDBJ whole genome shotgun (WGS) entry which is preliminary data.</text>
</comment>
<dbReference type="EMBL" id="LGTK01000048">
    <property type="protein sequence ID" value="KPH73437.1"/>
    <property type="molecule type" value="Genomic_DNA"/>
</dbReference>
<proteinExistence type="predicted"/>
<protein>
    <recommendedName>
        <fullName evidence="4">DUF4282 domain-containing protein</fullName>
    </recommendedName>
</protein>
<sequence>MKNFISFNKMITPTIIKVLFWVGVGFSIILGLLQIIAGFDSYFGGGYQIFMGILTIILGPIFTRVYCELLILFFKMHETIQEINEKLGSKDN</sequence>
<name>A0ABR5MHF7_9BACI</name>
<keyword evidence="1" id="KW-0812">Transmembrane</keyword>
<feature type="transmembrane region" description="Helical" evidence="1">
    <location>
        <begin position="49"/>
        <end position="74"/>
    </location>
</feature>
<gene>
    <name evidence="2" type="ORF">AFL42_12670</name>
</gene>
<evidence type="ECO:0008006" key="4">
    <source>
        <dbReference type="Google" id="ProtNLM"/>
    </source>
</evidence>
<evidence type="ECO:0000313" key="3">
    <source>
        <dbReference type="Proteomes" id="UP000037854"/>
    </source>
</evidence>
<feature type="transmembrane region" description="Helical" evidence="1">
    <location>
        <begin position="18"/>
        <end position="37"/>
    </location>
</feature>
<dbReference type="Pfam" id="PF14110">
    <property type="entry name" value="DUF4282"/>
    <property type="match status" value="1"/>
</dbReference>
<dbReference type="Proteomes" id="UP000037854">
    <property type="component" value="Unassembled WGS sequence"/>
</dbReference>
<dbReference type="RefSeq" id="WP_060668841.1">
    <property type="nucleotide sequence ID" value="NZ_LGTK01000048.1"/>
</dbReference>
<organism evidence="2 3">
    <name type="scientific">Oceanobacillus caeni</name>
    <dbReference type="NCBI Taxonomy" id="405946"/>
    <lineage>
        <taxon>Bacteria</taxon>
        <taxon>Bacillati</taxon>
        <taxon>Bacillota</taxon>
        <taxon>Bacilli</taxon>
        <taxon>Bacillales</taxon>
        <taxon>Bacillaceae</taxon>
        <taxon>Oceanobacillus</taxon>
    </lineage>
</organism>
<keyword evidence="1" id="KW-0472">Membrane</keyword>
<evidence type="ECO:0000256" key="1">
    <source>
        <dbReference type="SAM" id="Phobius"/>
    </source>
</evidence>
<reference evidence="2 3" key="1">
    <citation type="submission" date="2015-07" db="EMBL/GenBank/DDBJ databases">
        <title>High-quality draft genome sequence of Oceanobacillus caeni HM6, a bacillus isolated from a human feces.</title>
        <authorList>
            <person name="Kumar J."/>
            <person name="Verma M.K."/>
            <person name="Pandey R."/>
            <person name="Bhambi M."/>
            <person name="Chauhan N."/>
        </authorList>
    </citation>
    <scope>NUCLEOTIDE SEQUENCE [LARGE SCALE GENOMIC DNA]</scope>
    <source>
        <strain evidence="2 3">HM6</strain>
    </source>
</reference>
<dbReference type="InterPro" id="IPR025557">
    <property type="entry name" value="DUF4282"/>
</dbReference>
<keyword evidence="1" id="KW-1133">Transmembrane helix</keyword>
<keyword evidence="3" id="KW-1185">Reference proteome</keyword>
<accession>A0ABR5MHF7</accession>
<evidence type="ECO:0000313" key="2">
    <source>
        <dbReference type="EMBL" id="KPH73437.1"/>
    </source>
</evidence>